<evidence type="ECO:0000256" key="5">
    <source>
        <dbReference type="ARBA" id="ARBA00022679"/>
    </source>
</evidence>
<dbReference type="Gene3D" id="2.160.10.10">
    <property type="entry name" value="Hexapeptide repeat proteins"/>
    <property type="match status" value="1"/>
</dbReference>
<comment type="pathway">
    <text evidence="3">Nucleotide-sugar biosynthesis; UDP-N-acetyl-alpha-D-glucosamine biosynthesis; UDP-N-acetyl-alpha-D-glucosamine from N-acetyl-alpha-D-glucosamine 1-phosphate: step 1/1.</text>
</comment>
<name>A0A7C2XVD0_9BACT</name>
<dbReference type="InterPro" id="IPR011004">
    <property type="entry name" value="Trimer_LpxA-like_sf"/>
</dbReference>
<dbReference type="GO" id="GO:0071555">
    <property type="term" value="P:cell wall organization"/>
    <property type="evidence" value="ECO:0007669"/>
    <property type="project" value="UniProtKB-KW"/>
</dbReference>
<evidence type="ECO:0000256" key="11">
    <source>
        <dbReference type="ARBA" id="ARBA00023268"/>
    </source>
</evidence>
<evidence type="ECO:0000256" key="1">
    <source>
        <dbReference type="ARBA" id="ARBA00001946"/>
    </source>
</evidence>
<dbReference type="GO" id="GO:0046872">
    <property type="term" value="F:metal ion binding"/>
    <property type="evidence" value="ECO:0007669"/>
    <property type="project" value="UniProtKB-KW"/>
</dbReference>
<dbReference type="InterPro" id="IPR029044">
    <property type="entry name" value="Nucleotide-diphossugar_trans"/>
</dbReference>
<evidence type="ECO:0000256" key="4">
    <source>
        <dbReference type="ARBA" id="ARBA00022490"/>
    </source>
</evidence>
<sequence length="338" mass="36805">MENLPLHVLVLAAGKGTRMRSTRAKVLHELFFAPMIDHVLDAVTPLRPAETVVVVGHQRREVQRVLAAREVEIAVQEEQNGTAHAVLAAADLLAGRPGTTLILCGDTPLIRPQTLENLLAIHGRSAATLSVLSARPRDPFGYGRMVCDPQGRLLRIVEEKDASEAEKEIGEVNAGVYCVANDFLFQVLREVGSNNRQNEMYLTDIVEIAVTAGRTVRHWCCPDADEMLGVNSRVELARAHALLQQRRNRQLMESGVTLLQPETVLIAQGVEIGPDTVISPGVEISGQTRIGPGCRIDSFVKLHDCTLEAGAEIPSFSNLRGVRVGADRRSGEGELKMA</sequence>
<evidence type="ECO:0000256" key="16">
    <source>
        <dbReference type="ARBA" id="ARBA00049628"/>
    </source>
</evidence>
<organism evidence="18">
    <name type="scientific">Desulfurivibrio alkaliphilus</name>
    <dbReference type="NCBI Taxonomy" id="427923"/>
    <lineage>
        <taxon>Bacteria</taxon>
        <taxon>Pseudomonadati</taxon>
        <taxon>Thermodesulfobacteriota</taxon>
        <taxon>Desulfobulbia</taxon>
        <taxon>Desulfobulbales</taxon>
        <taxon>Desulfobulbaceae</taxon>
        <taxon>Desulfurivibrio</taxon>
    </lineage>
</organism>
<dbReference type="InterPro" id="IPR005835">
    <property type="entry name" value="NTP_transferase_dom"/>
</dbReference>
<evidence type="ECO:0000256" key="12">
    <source>
        <dbReference type="ARBA" id="ARBA00023315"/>
    </source>
</evidence>
<evidence type="ECO:0000256" key="2">
    <source>
        <dbReference type="ARBA" id="ARBA00005166"/>
    </source>
</evidence>
<evidence type="ECO:0000256" key="13">
    <source>
        <dbReference type="ARBA" id="ARBA00023316"/>
    </source>
</evidence>
<reference evidence="18" key="1">
    <citation type="journal article" date="2020" name="mSystems">
        <title>Genome- and Community-Level Interaction Insights into Carbon Utilization and Element Cycling Functions of Hydrothermarchaeota in Hydrothermal Sediment.</title>
        <authorList>
            <person name="Zhou Z."/>
            <person name="Liu Y."/>
            <person name="Xu W."/>
            <person name="Pan J."/>
            <person name="Luo Z.H."/>
            <person name="Li M."/>
        </authorList>
    </citation>
    <scope>NUCLEOTIDE SEQUENCE [LARGE SCALE GENOMIC DNA]</scope>
    <source>
        <strain evidence="18">SpSt-1224</strain>
    </source>
</reference>
<evidence type="ECO:0000256" key="6">
    <source>
        <dbReference type="ARBA" id="ARBA00022695"/>
    </source>
</evidence>
<dbReference type="GO" id="GO:0009252">
    <property type="term" value="P:peptidoglycan biosynthetic process"/>
    <property type="evidence" value="ECO:0007669"/>
    <property type="project" value="UniProtKB-KW"/>
</dbReference>
<dbReference type="PANTHER" id="PTHR43584:SF3">
    <property type="entry name" value="BIFUNCTIONAL PROTEIN GLMU"/>
    <property type="match status" value="1"/>
</dbReference>
<keyword evidence="13" id="KW-0961">Cell wall biogenesis/degradation</keyword>
<dbReference type="InterPro" id="IPR050065">
    <property type="entry name" value="GlmU-like"/>
</dbReference>
<comment type="catalytic activity">
    <reaction evidence="14">
        <text>alpha-D-glucosamine 1-phosphate + acetyl-CoA = N-acetyl-alpha-D-glucosamine 1-phosphate + CoA + H(+)</text>
        <dbReference type="Rhea" id="RHEA:13725"/>
        <dbReference type="ChEBI" id="CHEBI:15378"/>
        <dbReference type="ChEBI" id="CHEBI:57287"/>
        <dbReference type="ChEBI" id="CHEBI:57288"/>
        <dbReference type="ChEBI" id="CHEBI:57776"/>
        <dbReference type="ChEBI" id="CHEBI:58516"/>
        <dbReference type="EC" id="2.3.1.157"/>
    </reaction>
</comment>
<comment type="caution">
    <text evidence="18">The sequence shown here is derived from an EMBL/GenBank/DDBJ whole genome shotgun (WGS) entry which is preliminary data.</text>
</comment>
<evidence type="ECO:0000256" key="7">
    <source>
        <dbReference type="ARBA" id="ARBA00022723"/>
    </source>
</evidence>
<protein>
    <submittedName>
        <fullName evidence="18">Bifunctional N-acetylglucosamine-1-phosphate uridyltransferase/glucosamine-1-phosphate acetyltransferase</fullName>
    </submittedName>
</protein>
<evidence type="ECO:0000256" key="15">
    <source>
        <dbReference type="ARBA" id="ARBA00048493"/>
    </source>
</evidence>
<dbReference type="SUPFAM" id="SSF53448">
    <property type="entry name" value="Nucleotide-diphospho-sugar transferases"/>
    <property type="match status" value="1"/>
</dbReference>
<keyword evidence="4" id="KW-0963">Cytoplasm</keyword>
<dbReference type="GO" id="GO:0008360">
    <property type="term" value="P:regulation of cell shape"/>
    <property type="evidence" value="ECO:0007669"/>
    <property type="project" value="UniProtKB-KW"/>
</dbReference>
<comment type="catalytic activity">
    <reaction evidence="15">
        <text>N-acetyl-alpha-D-glucosamine 1-phosphate + UTP + H(+) = UDP-N-acetyl-alpha-D-glucosamine + diphosphate</text>
        <dbReference type="Rhea" id="RHEA:13509"/>
        <dbReference type="ChEBI" id="CHEBI:15378"/>
        <dbReference type="ChEBI" id="CHEBI:33019"/>
        <dbReference type="ChEBI" id="CHEBI:46398"/>
        <dbReference type="ChEBI" id="CHEBI:57705"/>
        <dbReference type="ChEBI" id="CHEBI:57776"/>
        <dbReference type="EC" id="2.7.7.23"/>
    </reaction>
</comment>
<feature type="domain" description="Nucleotidyl transferase" evidence="17">
    <location>
        <begin position="9"/>
        <end position="215"/>
    </location>
</feature>
<evidence type="ECO:0000256" key="9">
    <source>
        <dbReference type="ARBA" id="ARBA00022960"/>
    </source>
</evidence>
<keyword evidence="7" id="KW-0479">Metal-binding</keyword>
<comment type="pathway">
    <text evidence="2">Nucleotide-sugar biosynthesis; UDP-N-acetyl-alpha-D-glucosamine biosynthesis; N-acetyl-alpha-D-glucosamine 1-phosphate from alpha-D-glucosamine 6-phosphate (route II): step 2/2.</text>
</comment>
<keyword evidence="8" id="KW-0460">Magnesium</keyword>
<dbReference type="Proteomes" id="UP000885986">
    <property type="component" value="Unassembled WGS sequence"/>
</dbReference>
<keyword evidence="5" id="KW-0808">Transferase</keyword>
<accession>A0A7C2XVD0</accession>
<comment type="function">
    <text evidence="16">Catalyzes the last two sequential reactions in the de novo biosynthetic pathway for UDP-N-acetylglucosamine (UDP-GlcNAc). The C-terminal domain catalyzes the transfer of acetyl group from acetyl coenzyme A to glucosamine-1-phosphate (GlcN-1-P) to produce N-acetylglucosamine-1-phosphate (GlcNAc-1-P), which is converted into UDP-GlcNAc by the transfer of uridine 5-monophosphate (from uridine 5-triphosphate), a reaction catalyzed by the N-terminal domain.</text>
</comment>
<keyword evidence="11" id="KW-0511">Multifunctional enzyme</keyword>
<dbReference type="AlphaFoldDB" id="A0A7C2XVD0"/>
<evidence type="ECO:0000313" key="18">
    <source>
        <dbReference type="EMBL" id="HET97838.1"/>
    </source>
</evidence>
<evidence type="ECO:0000256" key="14">
    <source>
        <dbReference type="ARBA" id="ARBA00048247"/>
    </source>
</evidence>
<dbReference type="Gene3D" id="3.90.550.10">
    <property type="entry name" value="Spore Coat Polysaccharide Biosynthesis Protein SpsA, Chain A"/>
    <property type="match status" value="1"/>
</dbReference>
<dbReference type="Pfam" id="PF00483">
    <property type="entry name" value="NTP_transferase"/>
    <property type="match status" value="1"/>
</dbReference>
<keyword evidence="10" id="KW-0573">Peptidoglycan synthesis</keyword>
<dbReference type="GO" id="GO:0003977">
    <property type="term" value="F:UDP-N-acetylglucosamine diphosphorylase activity"/>
    <property type="evidence" value="ECO:0007669"/>
    <property type="project" value="UniProtKB-EC"/>
</dbReference>
<dbReference type="CDD" id="cd02540">
    <property type="entry name" value="GT2_GlmU_N_bac"/>
    <property type="match status" value="1"/>
</dbReference>
<dbReference type="GO" id="GO:0019134">
    <property type="term" value="F:glucosamine-1-phosphate N-acetyltransferase activity"/>
    <property type="evidence" value="ECO:0007669"/>
    <property type="project" value="UniProtKB-EC"/>
</dbReference>
<comment type="cofactor">
    <cofactor evidence="1">
        <name>Mg(2+)</name>
        <dbReference type="ChEBI" id="CHEBI:18420"/>
    </cofactor>
</comment>
<evidence type="ECO:0000259" key="17">
    <source>
        <dbReference type="Pfam" id="PF00483"/>
    </source>
</evidence>
<evidence type="ECO:0000256" key="10">
    <source>
        <dbReference type="ARBA" id="ARBA00022984"/>
    </source>
</evidence>
<keyword evidence="6" id="KW-0548">Nucleotidyltransferase</keyword>
<proteinExistence type="predicted"/>
<keyword evidence="9" id="KW-0133">Cell shape</keyword>
<evidence type="ECO:0000256" key="3">
    <source>
        <dbReference type="ARBA" id="ARBA00005208"/>
    </source>
</evidence>
<dbReference type="EMBL" id="DSDS01000091">
    <property type="protein sequence ID" value="HET97838.1"/>
    <property type="molecule type" value="Genomic_DNA"/>
</dbReference>
<gene>
    <name evidence="18" type="ORF">ENN98_03955</name>
</gene>
<dbReference type="SUPFAM" id="SSF51161">
    <property type="entry name" value="Trimeric LpxA-like enzymes"/>
    <property type="match status" value="1"/>
</dbReference>
<evidence type="ECO:0000256" key="8">
    <source>
        <dbReference type="ARBA" id="ARBA00022842"/>
    </source>
</evidence>
<dbReference type="PANTHER" id="PTHR43584">
    <property type="entry name" value="NUCLEOTIDYL TRANSFERASE"/>
    <property type="match status" value="1"/>
</dbReference>
<keyword evidence="12" id="KW-0012">Acyltransferase</keyword>